<gene>
    <name evidence="1" type="ORF">OCU04_006053</name>
</gene>
<evidence type="ECO:0000313" key="2">
    <source>
        <dbReference type="Proteomes" id="UP001152300"/>
    </source>
</evidence>
<proteinExistence type="predicted"/>
<dbReference type="EMBL" id="JAPEIS010000006">
    <property type="protein sequence ID" value="KAJ8065365.1"/>
    <property type="molecule type" value="Genomic_DNA"/>
</dbReference>
<accession>A0A9X0AMF6</accession>
<sequence length="236" mass="27470">MDQNSRHEDHEARAIGEEQDNKTIEDFWHAYHASRKKRDIFDEMNKALPLEILVPKRKSSSTQLEEMEEVVNPYYLGILTGKKSSASRWRNEGRENFDSTMKCLNALFEELPRALEESEKSRLSSMETELRELFKKSSADPGLGAEINVWICGHSERSRALHKLLLIKIVDPFSSKTGDVAITDRLETIYPGLKKAYLEEMMYLYGRDNSWFMRVDLEAVERHLSLIRDNISRLDE</sequence>
<dbReference type="Proteomes" id="UP001152300">
    <property type="component" value="Unassembled WGS sequence"/>
</dbReference>
<comment type="caution">
    <text evidence="1">The sequence shown here is derived from an EMBL/GenBank/DDBJ whole genome shotgun (WGS) entry which is preliminary data.</text>
</comment>
<reference evidence="1" key="1">
    <citation type="submission" date="2022-11" db="EMBL/GenBank/DDBJ databases">
        <title>Genome Resource of Sclerotinia nivalis Strain SnTB1, a Plant Pathogen Isolated from American Ginseng.</title>
        <authorList>
            <person name="Fan S."/>
        </authorList>
    </citation>
    <scope>NUCLEOTIDE SEQUENCE</scope>
    <source>
        <strain evidence="1">SnTB1</strain>
    </source>
</reference>
<dbReference type="OrthoDB" id="10371430at2759"/>
<name>A0A9X0AMF6_9HELO</name>
<organism evidence="1 2">
    <name type="scientific">Sclerotinia nivalis</name>
    <dbReference type="NCBI Taxonomy" id="352851"/>
    <lineage>
        <taxon>Eukaryota</taxon>
        <taxon>Fungi</taxon>
        <taxon>Dikarya</taxon>
        <taxon>Ascomycota</taxon>
        <taxon>Pezizomycotina</taxon>
        <taxon>Leotiomycetes</taxon>
        <taxon>Helotiales</taxon>
        <taxon>Sclerotiniaceae</taxon>
        <taxon>Sclerotinia</taxon>
    </lineage>
</organism>
<evidence type="ECO:0000313" key="1">
    <source>
        <dbReference type="EMBL" id="KAJ8065365.1"/>
    </source>
</evidence>
<keyword evidence="2" id="KW-1185">Reference proteome</keyword>
<protein>
    <submittedName>
        <fullName evidence="1">Uncharacterized protein</fullName>
    </submittedName>
</protein>
<dbReference type="AlphaFoldDB" id="A0A9X0AMF6"/>